<organism evidence="7 8">
    <name type="scientific">Sphingobacterium zhuxiongii</name>
    <dbReference type="NCBI Taxonomy" id="2662364"/>
    <lineage>
        <taxon>Bacteria</taxon>
        <taxon>Pseudomonadati</taxon>
        <taxon>Bacteroidota</taxon>
        <taxon>Sphingobacteriia</taxon>
        <taxon>Sphingobacteriales</taxon>
        <taxon>Sphingobacteriaceae</taxon>
        <taxon>Sphingobacterium</taxon>
    </lineage>
</organism>
<name>A0A5Q0QAI6_9SPHI</name>
<dbReference type="InterPro" id="IPR013740">
    <property type="entry name" value="Redoxin"/>
</dbReference>
<evidence type="ECO:0000256" key="3">
    <source>
        <dbReference type="ARBA" id="ARBA00023157"/>
    </source>
</evidence>
<dbReference type="Gene3D" id="3.40.30.10">
    <property type="entry name" value="Glutaredoxin"/>
    <property type="match status" value="1"/>
</dbReference>
<evidence type="ECO:0000256" key="5">
    <source>
        <dbReference type="SAM" id="SignalP"/>
    </source>
</evidence>
<dbReference type="SUPFAM" id="SSF52833">
    <property type="entry name" value="Thioredoxin-like"/>
    <property type="match status" value="1"/>
</dbReference>
<dbReference type="AlphaFoldDB" id="A0A5Q0QAI6"/>
<evidence type="ECO:0000256" key="2">
    <source>
        <dbReference type="ARBA" id="ARBA00022748"/>
    </source>
</evidence>
<keyword evidence="5" id="KW-0732">Signal</keyword>
<keyword evidence="8" id="KW-1185">Reference proteome</keyword>
<dbReference type="KEGG" id="sphe:GFH32_07440"/>
<dbReference type="PANTHER" id="PTHR42852">
    <property type="entry name" value="THIOL:DISULFIDE INTERCHANGE PROTEIN DSBE"/>
    <property type="match status" value="1"/>
</dbReference>
<feature type="domain" description="Thioredoxin" evidence="6">
    <location>
        <begin position="332"/>
        <end position="480"/>
    </location>
</feature>
<dbReference type="GO" id="GO:0017004">
    <property type="term" value="P:cytochrome complex assembly"/>
    <property type="evidence" value="ECO:0007669"/>
    <property type="project" value="UniProtKB-KW"/>
</dbReference>
<feature type="signal peptide" evidence="5">
    <location>
        <begin position="1"/>
        <end position="23"/>
    </location>
</feature>
<dbReference type="InterPro" id="IPR050553">
    <property type="entry name" value="Thioredoxin_ResA/DsbE_sf"/>
</dbReference>
<keyword evidence="2" id="KW-0201">Cytochrome c-type biogenesis</keyword>
<dbReference type="EMBL" id="CP045652">
    <property type="protein sequence ID" value="QGA26169.1"/>
    <property type="molecule type" value="Genomic_DNA"/>
</dbReference>
<evidence type="ECO:0000313" key="8">
    <source>
        <dbReference type="Proteomes" id="UP000326921"/>
    </source>
</evidence>
<protein>
    <submittedName>
        <fullName evidence="7">Redoxin family protein</fullName>
    </submittedName>
</protein>
<gene>
    <name evidence="7" type="ORF">GFH32_07440</name>
</gene>
<accession>A0A5Q0QAI6</accession>
<reference evidence="7 8" key="1">
    <citation type="submission" date="2019-10" db="EMBL/GenBank/DDBJ databases">
        <authorList>
            <person name="Dong K."/>
        </authorList>
    </citation>
    <scope>NUCLEOTIDE SEQUENCE [LARGE SCALE GENOMIC DNA]</scope>
    <source>
        <strain evidence="8">dk4302</strain>
    </source>
</reference>
<dbReference type="Pfam" id="PF08534">
    <property type="entry name" value="Redoxin"/>
    <property type="match status" value="1"/>
</dbReference>
<dbReference type="PANTHER" id="PTHR42852:SF6">
    <property type="entry name" value="THIOL:DISULFIDE INTERCHANGE PROTEIN DSBE"/>
    <property type="match status" value="1"/>
</dbReference>
<evidence type="ECO:0000256" key="1">
    <source>
        <dbReference type="ARBA" id="ARBA00004196"/>
    </source>
</evidence>
<dbReference type="GO" id="GO:0030313">
    <property type="term" value="C:cell envelope"/>
    <property type="evidence" value="ECO:0007669"/>
    <property type="project" value="UniProtKB-SubCell"/>
</dbReference>
<dbReference type="RefSeq" id="WP_153510756.1">
    <property type="nucleotide sequence ID" value="NZ_CP045652.1"/>
</dbReference>
<dbReference type="InterPro" id="IPR036249">
    <property type="entry name" value="Thioredoxin-like_sf"/>
</dbReference>
<feature type="chain" id="PRO_5024900305" evidence="5">
    <location>
        <begin position="24"/>
        <end position="480"/>
    </location>
</feature>
<dbReference type="InterPro" id="IPR013766">
    <property type="entry name" value="Thioredoxin_domain"/>
</dbReference>
<dbReference type="GO" id="GO:0016491">
    <property type="term" value="F:oxidoreductase activity"/>
    <property type="evidence" value="ECO:0007669"/>
    <property type="project" value="InterPro"/>
</dbReference>
<sequence length="480" mass="55815">MMRAFLLLFILNFHLFTFQVALAQNHQDIGLSTIVVELRGNYPKDFSIAQFGKSDGLQGQGILNLKKVNDSTYYSSFDNPASSQYYLILNNKYFTSNIAPNRNDTLLFNYKTNDDFQVDYLGDAKDIFLHSDQYATLMRNFFFINNDVDTWTKKDIVIKNIEDLMAYVKERTEKKTILLESITDNPSIRSLGMEIIDVTEMTYAMGMHKKLLEGASLQERFAFYRRIFKDKAGLFTMKRPLSEIVFKELQRDTLLKLPDISAVGPYVYESYLKSIFGDSLGADEAEFFERLIAIAYLEKIYANLTFNETEKFNILTYFRSNVYKSNLIRLSDINAKQANSLNVHYLPFDAKNLDVFDSIISKYKGQVVLIDYWATWCGPCIASFEEIKPLKEKYKDNKDVVFLYLTDESSNYNLWKGFLDKLSGEHYYITKAQLNVIFEKNKFNAIPHYMLIDRTGTIKHSETYPKEIAKTLTEWIDNSL</sequence>
<dbReference type="CDD" id="cd02966">
    <property type="entry name" value="TlpA_like_family"/>
    <property type="match status" value="1"/>
</dbReference>
<keyword evidence="3" id="KW-1015">Disulfide bond</keyword>
<evidence type="ECO:0000313" key="7">
    <source>
        <dbReference type="EMBL" id="QGA26169.1"/>
    </source>
</evidence>
<dbReference type="PROSITE" id="PS51352">
    <property type="entry name" value="THIOREDOXIN_2"/>
    <property type="match status" value="1"/>
</dbReference>
<comment type="subcellular location">
    <subcellularLocation>
        <location evidence="1">Cell envelope</location>
    </subcellularLocation>
</comment>
<keyword evidence="4" id="KW-0676">Redox-active center</keyword>
<evidence type="ECO:0000259" key="6">
    <source>
        <dbReference type="PROSITE" id="PS51352"/>
    </source>
</evidence>
<proteinExistence type="predicted"/>
<dbReference type="Proteomes" id="UP000326921">
    <property type="component" value="Chromosome"/>
</dbReference>
<evidence type="ECO:0000256" key="4">
    <source>
        <dbReference type="ARBA" id="ARBA00023284"/>
    </source>
</evidence>